<evidence type="ECO:0000313" key="2">
    <source>
        <dbReference type="EMBL" id="MPY34173.1"/>
    </source>
</evidence>
<proteinExistence type="predicted"/>
<sequence length="122" mass="13300">MPIAYDEESRTLIRSVYADSDDVIPEVLQEAGRSDAWSDGPEIQVPDQPLLPFDMGCSGTAVTPHDSFQVRIPSGCYLVGMMGGGKTQVFPEERPWRSRCELPNGMSGPIRRPSASDRSGSV</sequence>
<dbReference type="RefSeq" id="WP_152891346.1">
    <property type="nucleotide sequence ID" value="NZ_VJZD01000102.1"/>
</dbReference>
<evidence type="ECO:0000313" key="3">
    <source>
        <dbReference type="Proteomes" id="UP000325849"/>
    </source>
</evidence>
<gene>
    <name evidence="2" type="ORF">FNH09_23865</name>
</gene>
<name>A0A5N8VG06_9ACTN</name>
<protein>
    <submittedName>
        <fullName evidence="2">Uncharacterized protein</fullName>
    </submittedName>
</protein>
<keyword evidence="3" id="KW-1185">Reference proteome</keyword>
<comment type="caution">
    <text evidence="2">The sequence shown here is derived from an EMBL/GenBank/DDBJ whole genome shotgun (WGS) entry which is preliminary data.</text>
</comment>
<evidence type="ECO:0000256" key="1">
    <source>
        <dbReference type="SAM" id="MobiDB-lite"/>
    </source>
</evidence>
<dbReference type="AlphaFoldDB" id="A0A5N8VG06"/>
<feature type="region of interest" description="Disordered" evidence="1">
    <location>
        <begin position="92"/>
        <end position="122"/>
    </location>
</feature>
<dbReference type="EMBL" id="VJZD01000102">
    <property type="protein sequence ID" value="MPY34173.1"/>
    <property type="molecule type" value="Genomic_DNA"/>
</dbReference>
<dbReference type="Proteomes" id="UP000325849">
    <property type="component" value="Unassembled WGS sequence"/>
</dbReference>
<organism evidence="2 3">
    <name type="scientific">Streptomyces adustus</name>
    <dbReference type="NCBI Taxonomy" id="1609272"/>
    <lineage>
        <taxon>Bacteria</taxon>
        <taxon>Bacillati</taxon>
        <taxon>Actinomycetota</taxon>
        <taxon>Actinomycetes</taxon>
        <taxon>Kitasatosporales</taxon>
        <taxon>Streptomycetaceae</taxon>
        <taxon>Streptomyces</taxon>
    </lineage>
</organism>
<accession>A0A5N8VG06</accession>
<reference evidence="2 3" key="1">
    <citation type="submission" date="2019-07" db="EMBL/GenBank/DDBJ databases">
        <title>New species of Amycolatopsis and Streptomyces.</title>
        <authorList>
            <person name="Duangmal K."/>
            <person name="Teo W.F.A."/>
            <person name="Lipun K."/>
        </authorList>
    </citation>
    <scope>NUCLEOTIDE SEQUENCE [LARGE SCALE GENOMIC DNA]</scope>
    <source>
        <strain evidence="2 3">NBRC 109810</strain>
    </source>
</reference>